<keyword evidence="3" id="KW-1185">Reference proteome</keyword>
<evidence type="ECO:0000256" key="1">
    <source>
        <dbReference type="SAM" id="MobiDB-lite"/>
    </source>
</evidence>
<evidence type="ECO:0000313" key="2">
    <source>
        <dbReference type="EMBL" id="OCF38040.1"/>
    </source>
</evidence>
<dbReference type="AlphaFoldDB" id="A0A1B9H451"/>
<feature type="compositionally biased region" description="Low complexity" evidence="1">
    <location>
        <begin position="31"/>
        <end position="51"/>
    </location>
</feature>
<sequence>MRTVCYQPGPLFMPDLTEFSMGDEAGTSPESAARSDAIAATDAAPDAASAAEKSNNHHKVVYGKPATDTAATQKIDGVEKILAASAPAMGKVAA</sequence>
<reference evidence="2 3" key="1">
    <citation type="submission" date="2013-07" db="EMBL/GenBank/DDBJ databases">
        <title>The Genome Sequence of Cryptococcus heveanensis BCC8398.</title>
        <authorList>
            <consortium name="The Broad Institute Genome Sequencing Platform"/>
            <person name="Cuomo C."/>
            <person name="Litvintseva A."/>
            <person name="Chen Y."/>
            <person name="Heitman J."/>
            <person name="Sun S."/>
            <person name="Springer D."/>
            <person name="Dromer F."/>
            <person name="Young S.K."/>
            <person name="Zeng Q."/>
            <person name="Gargeya S."/>
            <person name="Fitzgerald M."/>
            <person name="Abouelleil A."/>
            <person name="Alvarado L."/>
            <person name="Berlin A.M."/>
            <person name="Chapman S.B."/>
            <person name="Dewar J."/>
            <person name="Goldberg J."/>
            <person name="Griggs A."/>
            <person name="Gujja S."/>
            <person name="Hansen M."/>
            <person name="Howarth C."/>
            <person name="Imamovic A."/>
            <person name="Larimer J."/>
            <person name="McCowan C."/>
            <person name="Murphy C."/>
            <person name="Pearson M."/>
            <person name="Priest M."/>
            <person name="Roberts A."/>
            <person name="Saif S."/>
            <person name="Shea T."/>
            <person name="Sykes S."/>
            <person name="Wortman J."/>
            <person name="Nusbaum C."/>
            <person name="Birren B."/>
        </authorList>
    </citation>
    <scope>NUCLEOTIDE SEQUENCE [LARGE SCALE GENOMIC DNA]</scope>
    <source>
        <strain evidence="2 3">BCC8398</strain>
    </source>
</reference>
<feature type="region of interest" description="Disordered" evidence="1">
    <location>
        <begin position="17"/>
        <end position="69"/>
    </location>
</feature>
<name>A0A1B9H451_9TREE</name>
<gene>
    <name evidence="2" type="ORF">I316_00264</name>
</gene>
<protein>
    <submittedName>
        <fullName evidence="2">Uncharacterized protein</fullName>
    </submittedName>
</protein>
<dbReference type="Proteomes" id="UP000092666">
    <property type="component" value="Unassembled WGS sequence"/>
</dbReference>
<organism evidence="2 3">
    <name type="scientific">Kwoniella heveanensis BCC8398</name>
    <dbReference type="NCBI Taxonomy" id="1296120"/>
    <lineage>
        <taxon>Eukaryota</taxon>
        <taxon>Fungi</taxon>
        <taxon>Dikarya</taxon>
        <taxon>Basidiomycota</taxon>
        <taxon>Agaricomycotina</taxon>
        <taxon>Tremellomycetes</taxon>
        <taxon>Tremellales</taxon>
        <taxon>Cryptococcaceae</taxon>
        <taxon>Kwoniella</taxon>
    </lineage>
</organism>
<accession>A0A1B9H451</accession>
<proteinExistence type="predicted"/>
<dbReference type="EMBL" id="KI669492">
    <property type="protein sequence ID" value="OCF38040.1"/>
    <property type="molecule type" value="Genomic_DNA"/>
</dbReference>
<dbReference type="OrthoDB" id="2563716at2759"/>
<reference evidence="3" key="2">
    <citation type="submission" date="2013-12" db="EMBL/GenBank/DDBJ databases">
        <title>Evolution of pathogenesis and genome organization in the Tremellales.</title>
        <authorList>
            <person name="Cuomo C."/>
            <person name="Litvintseva A."/>
            <person name="Heitman J."/>
            <person name="Chen Y."/>
            <person name="Sun S."/>
            <person name="Springer D."/>
            <person name="Dromer F."/>
            <person name="Young S."/>
            <person name="Zeng Q."/>
            <person name="Chapman S."/>
            <person name="Gujja S."/>
            <person name="Saif S."/>
            <person name="Birren B."/>
        </authorList>
    </citation>
    <scope>NUCLEOTIDE SEQUENCE [LARGE SCALE GENOMIC DNA]</scope>
    <source>
        <strain evidence="3">BCC8398</strain>
    </source>
</reference>
<evidence type="ECO:0000313" key="3">
    <source>
        <dbReference type="Proteomes" id="UP000092666"/>
    </source>
</evidence>